<evidence type="ECO:0000313" key="3">
    <source>
        <dbReference type="EMBL" id="MPL76711.1"/>
    </source>
</evidence>
<evidence type="ECO:0000256" key="1">
    <source>
        <dbReference type="SAM" id="Coils"/>
    </source>
</evidence>
<organism evidence="3">
    <name type="scientific">bioreactor metagenome</name>
    <dbReference type="NCBI Taxonomy" id="1076179"/>
    <lineage>
        <taxon>unclassified sequences</taxon>
        <taxon>metagenomes</taxon>
        <taxon>ecological metagenomes</taxon>
    </lineage>
</organism>
<dbReference type="Gene3D" id="1.10.287.1490">
    <property type="match status" value="1"/>
</dbReference>
<feature type="transmembrane region" description="Helical" evidence="2">
    <location>
        <begin position="6"/>
        <end position="24"/>
    </location>
</feature>
<dbReference type="AlphaFoldDB" id="A0A644UCX9"/>
<feature type="coiled-coil region" evidence="1">
    <location>
        <begin position="119"/>
        <end position="181"/>
    </location>
</feature>
<keyword evidence="1" id="KW-0175">Coiled coil</keyword>
<evidence type="ECO:0000256" key="2">
    <source>
        <dbReference type="SAM" id="Phobius"/>
    </source>
</evidence>
<dbReference type="Pfam" id="PF11283">
    <property type="entry name" value="DUF3084"/>
    <property type="match status" value="1"/>
</dbReference>
<feature type="transmembrane region" description="Helical" evidence="2">
    <location>
        <begin position="45"/>
        <end position="65"/>
    </location>
</feature>
<comment type="caution">
    <text evidence="3">The sequence shown here is derived from an EMBL/GenBank/DDBJ whole genome shotgun (WGS) entry which is preliminary data.</text>
</comment>
<reference evidence="3" key="1">
    <citation type="submission" date="2019-08" db="EMBL/GenBank/DDBJ databases">
        <authorList>
            <person name="Kucharzyk K."/>
            <person name="Murdoch R.W."/>
            <person name="Higgins S."/>
            <person name="Loffler F."/>
        </authorList>
    </citation>
    <scope>NUCLEOTIDE SEQUENCE</scope>
</reference>
<dbReference type="EMBL" id="VSSQ01000099">
    <property type="protein sequence ID" value="MPL76711.1"/>
    <property type="molecule type" value="Genomic_DNA"/>
</dbReference>
<keyword evidence="2" id="KW-0472">Membrane</keyword>
<proteinExistence type="predicted"/>
<dbReference type="InterPro" id="IPR021435">
    <property type="entry name" value="DUF3084"/>
</dbReference>
<sequence>MFGAQLILILVIMGGAIAFLGDKLGSKIGKKRLTIFGLRPHYTSILMTIITGVVVAAATMGILMVSSTSVRTALFGMEKIKTEIVTLNKDKIDISRELEEQKVKVTDLDKQIKQSSVDLVVATRQKEEAQSKVAELESSYQVAQEKLSQAQSQMDKLQASRDKLKEEVSSLETATQKLRENMTAMREGEVVFRSGEILYANVLKAGLSTEENQKQMDVFLAAANEHILERTGAKEDTQILWLSKESVKNALQALAEGKGNIYVRVCAAGNILSGEMAVSRLEMVPNNKVYGNNTEILSQRINVEVDSQQVEMALLAFLKDVNKAAVAKGVVADPLTGKVGAIDAAEMENVSTAIRKLGGKVEITAKAKGDIAVAGPVLLKLEVSGYE</sequence>
<accession>A0A644UCX9</accession>
<protein>
    <recommendedName>
        <fullName evidence="4">Chromosome partition protein Smc</fullName>
    </recommendedName>
</protein>
<gene>
    <name evidence="3" type="ORF">SDC9_22557</name>
</gene>
<evidence type="ECO:0008006" key="4">
    <source>
        <dbReference type="Google" id="ProtNLM"/>
    </source>
</evidence>
<name>A0A644UCX9_9ZZZZ</name>
<keyword evidence="2" id="KW-0812">Transmembrane</keyword>
<keyword evidence="2" id="KW-1133">Transmembrane helix</keyword>